<organism evidence="1 2">
    <name type="scientific">Leminorella richardii</name>
    <dbReference type="NCBI Taxonomy" id="158841"/>
    <lineage>
        <taxon>Bacteria</taxon>
        <taxon>Pseudomonadati</taxon>
        <taxon>Pseudomonadota</taxon>
        <taxon>Gammaproteobacteria</taxon>
        <taxon>Enterobacterales</taxon>
        <taxon>Budviciaceae</taxon>
        <taxon>Leminorella</taxon>
    </lineage>
</organism>
<name>A0A2X4UJ15_9GAMM</name>
<dbReference type="EMBL" id="LS483470">
    <property type="protein sequence ID" value="SQI35548.1"/>
    <property type="molecule type" value="Genomic_DNA"/>
</dbReference>
<dbReference type="RefSeq" id="WP_111739093.1">
    <property type="nucleotide sequence ID" value="NZ_LR698987.1"/>
</dbReference>
<proteinExistence type="predicted"/>
<dbReference type="Proteomes" id="UP000249005">
    <property type="component" value="Chromosome 1"/>
</dbReference>
<dbReference type="AlphaFoldDB" id="A0A2X4UJ15"/>
<evidence type="ECO:0000313" key="1">
    <source>
        <dbReference type="EMBL" id="SQI35548.1"/>
    </source>
</evidence>
<sequence>MINAKTRESQCTVCHRHFILPAPGLHIKKQLDAGCEHCDWSRLHSRIIIGFHYLEDELAFEYESWGDTQIHYLADSSHPLYRWLMEQVEQKRRMIHTAYTSARSPRN</sequence>
<gene>
    <name evidence="1" type="ORF">NCTC12151_00441</name>
</gene>
<evidence type="ECO:0000313" key="2">
    <source>
        <dbReference type="Proteomes" id="UP000249005"/>
    </source>
</evidence>
<accession>A0A2X4UJ15</accession>
<dbReference type="OrthoDB" id="9816400at2"/>
<reference evidence="1 2" key="1">
    <citation type="submission" date="2018-06" db="EMBL/GenBank/DDBJ databases">
        <authorList>
            <consortium name="Pathogen Informatics"/>
            <person name="Doyle S."/>
        </authorList>
    </citation>
    <scope>NUCLEOTIDE SEQUENCE [LARGE SCALE GENOMIC DNA]</scope>
    <source>
        <strain evidence="1 2">NCTC12151</strain>
    </source>
</reference>
<dbReference type="KEGG" id="lri:NCTC12151_00441"/>
<keyword evidence="2" id="KW-1185">Reference proteome</keyword>
<protein>
    <submittedName>
        <fullName evidence="1">Uncharacterized protein</fullName>
    </submittedName>
</protein>